<name>X1JXS5_9ZZZZ</name>
<sequence>SKPKMDEAGIHFVWGGAEELYYHPLFQKNYSLHKEWIHPLKDVGYYLFKREEIRSD</sequence>
<comment type="caution">
    <text evidence="1">The sequence shown here is derived from an EMBL/GenBank/DDBJ whole genome shotgun (WGS) entry which is preliminary data.</text>
</comment>
<gene>
    <name evidence="1" type="ORF">S03H2_68387</name>
</gene>
<reference evidence="1" key="1">
    <citation type="journal article" date="2014" name="Front. Microbiol.">
        <title>High frequency of phylogenetically diverse reductive dehalogenase-homologous genes in deep subseafloor sedimentary metagenomes.</title>
        <authorList>
            <person name="Kawai M."/>
            <person name="Futagami T."/>
            <person name="Toyoda A."/>
            <person name="Takaki Y."/>
            <person name="Nishi S."/>
            <person name="Hori S."/>
            <person name="Arai W."/>
            <person name="Tsubouchi T."/>
            <person name="Morono Y."/>
            <person name="Uchiyama I."/>
            <person name="Ito T."/>
            <person name="Fujiyama A."/>
            <person name="Inagaki F."/>
            <person name="Takami H."/>
        </authorList>
    </citation>
    <scope>NUCLEOTIDE SEQUENCE</scope>
    <source>
        <strain evidence="1">Expedition CK06-06</strain>
    </source>
</reference>
<organism evidence="1">
    <name type="scientific">marine sediment metagenome</name>
    <dbReference type="NCBI Taxonomy" id="412755"/>
    <lineage>
        <taxon>unclassified sequences</taxon>
        <taxon>metagenomes</taxon>
        <taxon>ecological metagenomes</taxon>
    </lineage>
</organism>
<dbReference type="AlphaFoldDB" id="X1JXS5"/>
<proteinExistence type="predicted"/>
<accession>X1JXS5</accession>
<evidence type="ECO:0000313" key="1">
    <source>
        <dbReference type="EMBL" id="GAH83054.1"/>
    </source>
</evidence>
<protein>
    <submittedName>
        <fullName evidence="1">Uncharacterized protein</fullName>
    </submittedName>
</protein>
<dbReference type="EMBL" id="BARU01044953">
    <property type="protein sequence ID" value="GAH83054.1"/>
    <property type="molecule type" value="Genomic_DNA"/>
</dbReference>
<feature type="non-terminal residue" evidence="1">
    <location>
        <position position="1"/>
    </location>
</feature>